<feature type="chain" id="PRO_5045510632" evidence="1">
    <location>
        <begin position="24"/>
        <end position="141"/>
    </location>
</feature>
<sequence>MNPFVKYTLAVAMGAVPAVQASAEEAVNADQANESAAEELTSAQKSAIENFSQALNSAIEANKSDDQIAELIAEAVSKFPELTSIIQELSSAMEISGDLIAAAIIQGLPTTASGNETPVQFRAPTIVARSGGGGTSTASGG</sequence>
<protein>
    <submittedName>
        <fullName evidence="2">Uncharacterized protein</fullName>
    </submittedName>
</protein>
<dbReference type="RefSeq" id="WP_344794992.1">
    <property type="nucleotide sequence ID" value="NZ_BAABBN010000004.1"/>
</dbReference>
<comment type="caution">
    <text evidence="2">The sequence shown here is derived from an EMBL/GenBank/DDBJ whole genome shotgun (WGS) entry which is preliminary data.</text>
</comment>
<reference evidence="3" key="1">
    <citation type="journal article" date="2019" name="Int. J. Syst. Evol. Microbiol.">
        <title>The Global Catalogue of Microorganisms (GCM) 10K type strain sequencing project: providing services to taxonomists for standard genome sequencing and annotation.</title>
        <authorList>
            <consortium name="The Broad Institute Genomics Platform"/>
            <consortium name="The Broad Institute Genome Sequencing Center for Infectious Disease"/>
            <person name="Wu L."/>
            <person name="Ma J."/>
        </authorList>
    </citation>
    <scope>NUCLEOTIDE SEQUENCE [LARGE SCALE GENOMIC DNA]</scope>
    <source>
        <strain evidence="3">JCM 17551</strain>
    </source>
</reference>
<accession>A0ABP7M609</accession>
<organism evidence="2 3">
    <name type="scientific">Litoribacillus peritrichatus</name>
    <dbReference type="NCBI Taxonomy" id="718191"/>
    <lineage>
        <taxon>Bacteria</taxon>
        <taxon>Pseudomonadati</taxon>
        <taxon>Pseudomonadota</taxon>
        <taxon>Gammaproteobacteria</taxon>
        <taxon>Oceanospirillales</taxon>
        <taxon>Oceanospirillaceae</taxon>
        <taxon>Litoribacillus</taxon>
    </lineage>
</organism>
<feature type="signal peptide" evidence="1">
    <location>
        <begin position="1"/>
        <end position="23"/>
    </location>
</feature>
<dbReference type="Proteomes" id="UP001501565">
    <property type="component" value="Unassembled WGS sequence"/>
</dbReference>
<name>A0ABP7M609_9GAMM</name>
<evidence type="ECO:0000256" key="1">
    <source>
        <dbReference type="SAM" id="SignalP"/>
    </source>
</evidence>
<proteinExistence type="predicted"/>
<evidence type="ECO:0000313" key="2">
    <source>
        <dbReference type="EMBL" id="GAA3912611.1"/>
    </source>
</evidence>
<keyword evidence="1" id="KW-0732">Signal</keyword>
<evidence type="ECO:0000313" key="3">
    <source>
        <dbReference type="Proteomes" id="UP001501565"/>
    </source>
</evidence>
<dbReference type="EMBL" id="BAABBN010000004">
    <property type="protein sequence ID" value="GAA3912611.1"/>
    <property type="molecule type" value="Genomic_DNA"/>
</dbReference>
<keyword evidence="3" id="KW-1185">Reference proteome</keyword>
<gene>
    <name evidence="2" type="ORF">GCM10022277_04200</name>
</gene>